<dbReference type="EMBL" id="QTTT01000001">
    <property type="protein sequence ID" value="REE99390.1"/>
    <property type="molecule type" value="Genomic_DNA"/>
</dbReference>
<evidence type="ECO:0000313" key="2">
    <source>
        <dbReference type="EMBL" id="REE99390.1"/>
    </source>
</evidence>
<name>A0A3D9SY09_9ACTN</name>
<comment type="caution">
    <text evidence="2">The sequence shown here is derived from an EMBL/GenBank/DDBJ whole genome shotgun (WGS) entry which is preliminary data.</text>
</comment>
<dbReference type="Proteomes" id="UP000256661">
    <property type="component" value="Unassembled WGS sequence"/>
</dbReference>
<keyword evidence="3" id="KW-1185">Reference proteome</keyword>
<reference evidence="2 3" key="1">
    <citation type="submission" date="2018-08" db="EMBL/GenBank/DDBJ databases">
        <title>Sequencing the genomes of 1000 actinobacteria strains.</title>
        <authorList>
            <person name="Klenk H.-P."/>
        </authorList>
    </citation>
    <scope>NUCLEOTIDE SEQUENCE [LARGE SCALE GENOMIC DNA]</scope>
    <source>
        <strain evidence="2 3">DSM 43927</strain>
    </source>
</reference>
<dbReference type="OrthoDB" id="3488130at2"/>
<gene>
    <name evidence="2" type="ORF">DFJ69_4902</name>
</gene>
<organism evidence="2 3">
    <name type="scientific">Thermomonospora umbrina</name>
    <dbReference type="NCBI Taxonomy" id="111806"/>
    <lineage>
        <taxon>Bacteria</taxon>
        <taxon>Bacillati</taxon>
        <taxon>Actinomycetota</taxon>
        <taxon>Actinomycetes</taxon>
        <taxon>Streptosporangiales</taxon>
        <taxon>Thermomonosporaceae</taxon>
        <taxon>Thermomonospora</taxon>
    </lineage>
</organism>
<evidence type="ECO:0000313" key="3">
    <source>
        <dbReference type="Proteomes" id="UP000256661"/>
    </source>
</evidence>
<sequence length="124" mass="12803">MSFAKIFAAIAIPGAALAALAAPGTASADPLPGETPFSIEETYGKASGYKSLSGARGTVTDKGGDGRGTTFTVAWYQLINGQYVLKDVDNVTAPDGQSVDFTEYPDVNGSVFVANWNPHSLSLA</sequence>
<proteinExistence type="predicted"/>
<evidence type="ECO:0000256" key="1">
    <source>
        <dbReference type="SAM" id="SignalP"/>
    </source>
</evidence>
<feature type="signal peptide" evidence="1">
    <location>
        <begin position="1"/>
        <end position="28"/>
    </location>
</feature>
<dbReference type="RefSeq" id="WP_116024703.1">
    <property type="nucleotide sequence ID" value="NZ_QTTT01000001.1"/>
</dbReference>
<keyword evidence="1" id="KW-0732">Signal</keyword>
<accession>A0A3D9SY09</accession>
<feature type="chain" id="PRO_5017748976" evidence="1">
    <location>
        <begin position="29"/>
        <end position="124"/>
    </location>
</feature>
<dbReference type="AlphaFoldDB" id="A0A3D9SY09"/>
<protein>
    <submittedName>
        <fullName evidence="2">Uncharacterized protein</fullName>
    </submittedName>
</protein>